<dbReference type="SUPFAM" id="SSF56935">
    <property type="entry name" value="Porins"/>
    <property type="match status" value="1"/>
</dbReference>
<name>A0A2T3NAI0_9GAMM</name>
<dbReference type="EMBL" id="PYMA01000026">
    <property type="protein sequence ID" value="PSW10736.1"/>
    <property type="molecule type" value="Genomic_DNA"/>
</dbReference>
<dbReference type="InterPro" id="IPR005017">
    <property type="entry name" value="OMPP1/FadL/TodX"/>
</dbReference>
<proteinExistence type="inferred from homology"/>
<evidence type="ECO:0000313" key="9">
    <source>
        <dbReference type="EMBL" id="PSW10736.1"/>
    </source>
</evidence>
<sequence length="392" mass="42899">MRPSKVALAVVSVFSLSAQASGIFLQEAVTANAGAAGAGDGVYTDSAAAMWTNPATMSGMGESLTTFNVLGFDLEMKYTDKDGQADGKAHSVLPSFGAFHAHQITDDLHIGLALGAVGGSSLAYGDQWAGAPVLDEITLTAMQFNPALSYRLNDQWSVGAGLQFSWAALQQSSKRLDVKQDTDWAFGANVGVMYQHNPKLVVSASYRTKLEHEFDTRVSGPTEIGVINRLQTDLSLPALADISASYAYSDKLNLLASVQWHRWSEWDKTVMNFTPDTDLGLGRDGVTIDRDWDDVWKFALGTDYQLNSKWRLKAGLSYETSPQDDPTKQWVDVPVGEQYRYSVGASTKWDGITVDMFYEYADLGEVDIERQKVGLNGTFDGRMHFVGLSFTY</sequence>
<dbReference type="PANTHER" id="PTHR35093:SF8">
    <property type="entry name" value="OUTER MEMBRANE PROTEIN NMB0088-RELATED"/>
    <property type="match status" value="1"/>
</dbReference>
<dbReference type="Pfam" id="PF03349">
    <property type="entry name" value="Toluene_X"/>
    <property type="match status" value="1"/>
</dbReference>
<keyword evidence="7" id="KW-0998">Cell outer membrane</keyword>
<evidence type="ECO:0000256" key="7">
    <source>
        <dbReference type="ARBA" id="ARBA00023237"/>
    </source>
</evidence>
<evidence type="ECO:0000256" key="6">
    <source>
        <dbReference type="ARBA" id="ARBA00023136"/>
    </source>
</evidence>
<dbReference type="GO" id="GO:0009279">
    <property type="term" value="C:cell outer membrane"/>
    <property type="evidence" value="ECO:0007669"/>
    <property type="project" value="UniProtKB-SubCell"/>
</dbReference>
<evidence type="ECO:0000256" key="5">
    <source>
        <dbReference type="ARBA" id="ARBA00022729"/>
    </source>
</evidence>
<organism evidence="9 10">
    <name type="scientific">Photobacterium sanctipauli</name>
    <dbReference type="NCBI Taxonomy" id="1342794"/>
    <lineage>
        <taxon>Bacteria</taxon>
        <taxon>Pseudomonadati</taxon>
        <taxon>Pseudomonadota</taxon>
        <taxon>Gammaproteobacteria</taxon>
        <taxon>Vibrionales</taxon>
        <taxon>Vibrionaceae</taxon>
        <taxon>Photobacterium</taxon>
    </lineage>
</organism>
<keyword evidence="4" id="KW-0812">Transmembrane</keyword>
<keyword evidence="10" id="KW-1185">Reference proteome</keyword>
<dbReference type="RefSeq" id="WP_107272608.1">
    <property type="nucleotide sequence ID" value="NZ_PYMA01000026.1"/>
</dbReference>
<feature type="signal peptide" evidence="8">
    <location>
        <begin position="1"/>
        <end position="20"/>
    </location>
</feature>
<comment type="caution">
    <text evidence="9">The sequence shown here is derived from an EMBL/GenBank/DDBJ whole genome shotgun (WGS) entry which is preliminary data.</text>
</comment>
<protein>
    <submittedName>
        <fullName evidence="9">Long-chain fatty acid transporter</fullName>
    </submittedName>
</protein>
<accession>A0A2T3NAI0</accession>
<comment type="subcellular location">
    <subcellularLocation>
        <location evidence="1">Cell outer membrane</location>
        <topology evidence="1">Multi-pass membrane protein</topology>
    </subcellularLocation>
</comment>
<dbReference type="GO" id="GO:0015483">
    <property type="term" value="F:long-chain fatty acid transporting porin activity"/>
    <property type="evidence" value="ECO:0007669"/>
    <property type="project" value="TreeGrafter"/>
</dbReference>
<dbReference type="Proteomes" id="UP000241771">
    <property type="component" value="Unassembled WGS sequence"/>
</dbReference>
<keyword evidence="3" id="KW-1134">Transmembrane beta strand</keyword>
<gene>
    <name evidence="9" type="ORF">C9I98_24755</name>
</gene>
<evidence type="ECO:0000256" key="8">
    <source>
        <dbReference type="SAM" id="SignalP"/>
    </source>
</evidence>
<evidence type="ECO:0000313" key="10">
    <source>
        <dbReference type="Proteomes" id="UP000241771"/>
    </source>
</evidence>
<evidence type="ECO:0000256" key="2">
    <source>
        <dbReference type="ARBA" id="ARBA00008163"/>
    </source>
</evidence>
<evidence type="ECO:0000256" key="1">
    <source>
        <dbReference type="ARBA" id="ARBA00004571"/>
    </source>
</evidence>
<reference evidence="9 10" key="1">
    <citation type="submission" date="2018-01" db="EMBL/GenBank/DDBJ databases">
        <title>Whole genome sequencing of Histamine producing bacteria.</title>
        <authorList>
            <person name="Butler K."/>
        </authorList>
    </citation>
    <scope>NUCLEOTIDE SEQUENCE [LARGE SCALE GENOMIC DNA]</scope>
    <source>
        <strain evidence="9 10">DSM 100436</strain>
    </source>
</reference>
<keyword evidence="6" id="KW-0472">Membrane</keyword>
<evidence type="ECO:0000256" key="3">
    <source>
        <dbReference type="ARBA" id="ARBA00022452"/>
    </source>
</evidence>
<dbReference type="AlphaFoldDB" id="A0A2T3NAI0"/>
<keyword evidence="5 8" id="KW-0732">Signal</keyword>
<dbReference type="Gene3D" id="2.40.160.60">
    <property type="entry name" value="Outer membrane protein transport protein (OMPP1/FadL/TodX)"/>
    <property type="match status" value="1"/>
</dbReference>
<evidence type="ECO:0000256" key="4">
    <source>
        <dbReference type="ARBA" id="ARBA00022692"/>
    </source>
</evidence>
<comment type="similarity">
    <text evidence="2">Belongs to the OmpP1/FadL family.</text>
</comment>
<feature type="chain" id="PRO_5015636261" evidence="8">
    <location>
        <begin position="21"/>
        <end position="392"/>
    </location>
</feature>
<dbReference type="PANTHER" id="PTHR35093">
    <property type="entry name" value="OUTER MEMBRANE PROTEIN NMB0088-RELATED"/>
    <property type="match status" value="1"/>
</dbReference>